<keyword evidence="2" id="KW-1185">Reference proteome</keyword>
<evidence type="ECO:0000313" key="1">
    <source>
        <dbReference type="EMBL" id="CAH0374112.1"/>
    </source>
</evidence>
<sequence>MASSAVEATVESCAAEASTLGFTCTWHDRATGAPATGPRASLTLRLAHESAEDAVHVDFLPVLDRVQIFAECGARRARCDVEAGAAGAGRRFAVHVLQPLVTGGVADETLLGLPESVRRVIYELLPAPAVGLVAETTKALRAEATSDAVWVRLLHRDADALRVDPRDLPTAGRTRRAHDIYAAFVQLRAARRRFHRSRDPTWRERDEESRPRLAELRHGFYEDDSGTLTILPWRQRVIDNQGPDWALLPPDYRRGEGMHTFYPRNPVLFGPAW</sequence>
<dbReference type="EMBL" id="CAKKNE010000004">
    <property type="protein sequence ID" value="CAH0374112.1"/>
    <property type="molecule type" value="Genomic_DNA"/>
</dbReference>
<protein>
    <recommendedName>
        <fullName evidence="3">F-box domain-containing protein</fullName>
    </recommendedName>
</protein>
<evidence type="ECO:0008006" key="3">
    <source>
        <dbReference type="Google" id="ProtNLM"/>
    </source>
</evidence>
<dbReference type="Proteomes" id="UP000789595">
    <property type="component" value="Unassembled WGS sequence"/>
</dbReference>
<name>A0A8J2SUN9_9STRA</name>
<reference evidence="1" key="1">
    <citation type="submission" date="2021-11" db="EMBL/GenBank/DDBJ databases">
        <authorList>
            <consortium name="Genoscope - CEA"/>
            <person name="William W."/>
        </authorList>
    </citation>
    <scope>NUCLEOTIDE SEQUENCE</scope>
</reference>
<comment type="caution">
    <text evidence="1">The sequence shown here is derived from an EMBL/GenBank/DDBJ whole genome shotgun (WGS) entry which is preliminary data.</text>
</comment>
<dbReference type="AlphaFoldDB" id="A0A8J2SUN9"/>
<gene>
    <name evidence="1" type="ORF">PECAL_4P13780</name>
</gene>
<organism evidence="1 2">
    <name type="scientific">Pelagomonas calceolata</name>
    <dbReference type="NCBI Taxonomy" id="35677"/>
    <lineage>
        <taxon>Eukaryota</taxon>
        <taxon>Sar</taxon>
        <taxon>Stramenopiles</taxon>
        <taxon>Ochrophyta</taxon>
        <taxon>Pelagophyceae</taxon>
        <taxon>Pelagomonadales</taxon>
        <taxon>Pelagomonadaceae</taxon>
        <taxon>Pelagomonas</taxon>
    </lineage>
</organism>
<accession>A0A8J2SUN9</accession>
<proteinExistence type="predicted"/>
<evidence type="ECO:0000313" key="2">
    <source>
        <dbReference type="Proteomes" id="UP000789595"/>
    </source>
</evidence>